<accession>A0ACC2KXN0</accession>
<reference evidence="1 2" key="1">
    <citation type="journal article" date="2022" name="Hortic Res">
        <title>A haplotype resolved chromosomal level avocado genome allows analysis of novel avocado genes.</title>
        <authorList>
            <person name="Nath O."/>
            <person name="Fletcher S.J."/>
            <person name="Hayward A."/>
            <person name="Shaw L.M."/>
            <person name="Masouleh A.K."/>
            <person name="Furtado A."/>
            <person name="Henry R.J."/>
            <person name="Mitter N."/>
        </authorList>
    </citation>
    <scope>NUCLEOTIDE SEQUENCE [LARGE SCALE GENOMIC DNA]</scope>
    <source>
        <strain evidence="2">cv. Hass</strain>
    </source>
</reference>
<sequence length="299" mass="34554">MVFVKAQRSRAYFKRFQVKYKRRREGKTDYRARIRLINQDKNKYNTPKYRFVVRFTNKDIITQIVSASITGDTILAAAYAHELPRYGLEVGLTNYAAAYCTGLLLARRVLKILELDDEYEGNVEATGEDYSVEAADTRRPFRALLDVGLVRTTTGNRVFGVLKGALDGGLDVPHSDKRFAGYKKEDKQLDADFHRKYIFGGHVADYMRALMEDEPEKYQLQFSEYIKKGIEADDMEELYKKVHAAIRADPTAKKSEKEPPKRHKRFNLKKLTYEERKAKLIERLNALNSAADDEDDDDE</sequence>
<keyword evidence="2" id="KW-1185">Reference proteome</keyword>
<dbReference type="Proteomes" id="UP001234297">
    <property type="component" value="Chromosome 11"/>
</dbReference>
<proteinExistence type="predicted"/>
<comment type="caution">
    <text evidence="1">The sequence shown here is derived from an EMBL/GenBank/DDBJ whole genome shotgun (WGS) entry which is preliminary data.</text>
</comment>
<gene>
    <name evidence="1" type="ORF">MRB53_034058</name>
</gene>
<organism evidence="1 2">
    <name type="scientific">Persea americana</name>
    <name type="common">Avocado</name>
    <dbReference type="NCBI Taxonomy" id="3435"/>
    <lineage>
        <taxon>Eukaryota</taxon>
        <taxon>Viridiplantae</taxon>
        <taxon>Streptophyta</taxon>
        <taxon>Embryophyta</taxon>
        <taxon>Tracheophyta</taxon>
        <taxon>Spermatophyta</taxon>
        <taxon>Magnoliopsida</taxon>
        <taxon>Magnoliidae</taxon>
        <taxon>Laurales</taxon>
        <taxon>Lauraceae</taxon>
        <taxon>Persea</taxon>
    </lineage>
</organism>
<dbReference type="EMBL" id="CM056819">
    <property type="protein sequence ID" value="KAJ8625528.1"/>
    <property type="molecule type" value="Genomic_DNA"/>
</dbReference>
<name>A0ACC2KXN0_PERAE</name>
<evidence type="ECO:0000313" key="1">
    <source>
        <dbReference type="EMBL" id="KAJ8625528.1"/>
    </source>
</evidence>
<protein>
    <submittedName>
        <fullName evidence="1">Uncharacterized protein</fullName>
    </submittedName>
</protein>
<evidence type="ECO:0000313" key="2">
    <source>
        <dbReference type="Proteomes" id="UP001234297"/>
    </source>
</evidence>